<dbReference type="InParanoid" id="A0A1Y2FBP5"/>
<accession>A0A1Y2FBP5</accession>
<keyword evidence="3" id="KW-1185">Reference proteome</keyword>
<dbReference type="Proteomes" id="UP000193467">
    <property type="component" value="Unassembled WGS sequence"/>
</dbReference>
<feature type="region of interest" description="Disordered" evidence="1">
    <location>
        <begin position="1"/>
        <end position="113"/>
    </location>
</feature>
<organism evidence="2 3">
    <name type="scientific">Leucosporidium creatinivorum</name>
    <dbReference type="NCBI Taxonomy" id="106004"/>
    <lineage>
        <taxon>Eukaryota</taxon>
        <taxon>Fungi</taxon>
        <taxon>Dikarya</taxon>
        <taxon>Basidiomycota</taxon>
        <taxon>Pucciniomycotina</taxon>
        <taxon>Microbotryomycetes</taxon>
        <taxon>Leucosporidiales</taxon>
        <taxon>Leucosporidium</taxon>
    </lineage>
</organism>
<evidence type="ECO:0000256" key="1">
    <source>
        <dbReference type="SAM" id="MobiDB-lite"/>
    </source>
</evidence>
<name>A0A1Y2FBP5_9BASI</name>
<proteinExistence type="predicted"/>
<sequence>MDGRRGELLPPRFSSSSHSPPRLTQGNPRSLGRRLVRLLPPSSPSEPQLTSRRRYLNSPSNAGPIISSISVGGGPLPSNPNANAARIPAPMTRAAGATSAPAPTPTEVLTLAAPPPAVATTSADAVVGRV</sequence>
<reference evidence="2 3" key="1">
    <citation type="submission" date="2016-07" db="EMBL/GenBank/DDBJ databases">
        <title>Pervasive Adenine N6-methylation of Active Genes in Fungi.</title>
        <authorList>
            <consortium name="DOE Joint Genome Institute"/>
            <person name="Mondo S.J."/>
            <person name="Dannebaum R.O."/>
            <person name="Kuo R.C."/>
            <person name="Labutti K."/>
            <person name="Haridas S."/>
            <person name="Kuo A."/>
            <person name="Salamov A."/>
            <person name="Ahrendt S.R."/>
            <person name="Lipzen A."/>
            <person name="Sullivan W."/>
            <person name="Andreopoulos W.B."/>
            <person name="Clum A."/>
            <person name="Lindquist E."/>
            <person name="Daum C."/>
            <person name="Ramamoorthy G.K."/>
            <person name="Gryganskyi A."/>
            <person name="Culley D."/>
            <person name="Magnuson J.K."/>
            <person name="James T.Y."/>
            <person name="O'Malley M.A."/>
            <person name="Stajich J.E."/>
            <person name="Spatafora J.W."/>
            <person name="Visel A."/>
            <person name="Grigoriev I.V."/>
        </authorList>
    </citation>
    <scope>NUCLEOTIDE SEQUENCE [LARGE SCALE GENOMIC DNA]</scope>
    <source>
        <strain evidence="2 3">62-1032</strain>
    </source>
</reference>
<gene>
    <name evidence="2" type="ORF">BCR35DRAFT_90735</name>
</gene>
<evidence type="ECO:0000313" key="2">
    <source>
        <dbReference type="EMBL" id="ORY80756.1"/>
    </source>
</evidence>
<comment type="caution">
    <text evidence="2">The sequence shown here is derived from an EMBL/GenBank/DDBJ whole genome shotgun (WGS) entry which is preliminary data.</text>
</comment>
<feature type="compositionally biased region" description="Low complexity" evidence="1">
    <location>
        <begin position="79"/>
        <end position="113"/>
    </location>
</feature>
<dbReference type="AlphaFoldDB" id="A0A1Y2FBP5"/>
<dbReference type="EMBL" id="MCGR01000024">
    <property type="protein sequence ID" value="ORY80756.1"/>
    <property type="molecule type" value="Genomic_DNA"/>
</dbReference>
<protein>
    <submittedName>
        <fullName evidence="2">Uncharacterized protein</fullName>
    </submittedName>
</protein>
<evidence type="ECO:0000313" key="3">
    <source>
        <dbReference type="Proteomes" id="UP000193467"/>
    </source>
</evidence>
<feature type="compositionally biased region" description="Low complexity" evidence="1">
    <location>
        <begin position="10"/>
        <end position="22"/>
    </location>
</feature>